<evidence type="ECO:0000256" key="3">
    <source>
        <dbReference type="ARBA" id="ARBA00012282"/>
    </source>
</evidence>
<dbReference type="GO" id="GO:0006355">
    <property type="term" value="P:regulation of DNA-templated transcription"/>
    <property type="evidence" value="ECO:0007669"/>
    <property type="project" value="InterPro"/>
</dbReference>
<dbReference type="PROSITE" id="PS50887">
    <property type="entry name" value="GGDEF"/>
    <property type="match status" value="1"/>
</dbReference>
<dbReference type="PANTHER" id="PTHR44757:SF2">
    <property type="entry name" value="BIOFILM ARCHITECTURE MAINTENANCE PROTEIN MBAA"/>
    <property type="match status" value="1"/>
</dbReference>
<evidence type="ECO:0000256" key="4">
    <source>
        <dbReference type="ARBA" id="ARBA00022636"/>
    </source>
</evidence>
<evidence type="ECO:0000256" key="2">
    <source>
        <dbReference type="ARBA" id="ARBA00004533"/>
    </source>
</evidence>
<evidence type="ECO:0000259" key="7">
    <source>
        <dbReference type="PROSITE" id="PS50113"/>
    </source>
</evidence>
<proteinExistence type="predicted"/>
<dbReference type="InterPro" id="IPR000014">
    <property type="entry name" value="PAS"/>
</dbReference>
<dbReference type="Pfam" id="PF00563">
    <property type="entry name" value="EAL"/>
    <property type="match status" value="1"/>
</dbReference>
<evidence type="ECO:0000256" key="1">
    <source>
        <dbReference type="ARBA" id="ARBA00001946"/>
    </source>
</evidence>
<dbReference type="NCBIfam" id="TIGR00254">
    <property type="entry name" value="GGDEF"/>
    <property type="match status" value="1"/>
</dbReference>
<dbReference type="GO" id="GO:0071111">
    <property type="term" value="F:cyclic-guanylate-specific phosphodiesterase activity"/>
    <property type="evidence" value="ECO:0007669"/>
    <property type="project" value="UniProtKB-EC"/>
</dbReference>
<dbReference type="InterPro" id="IPR052155">
    <property type="entry name" value="Biofilm_reg_signaling"/>
</dbReference>
<dbReference type="InterPro" id="IPR001610">
    <property type="entry name" value="PAC"/>
</dbReference>
<feature type="domain" description="PAS" evidence="6">
    <location>
        <begin position="293"/>
        <end position="336"/>
    </location>
</feature>
<feature type="domain" description="PAS" evidence="6">
    <location>
        <begin position="708"/>
        <end position="782"/>
    </location>
</feature>
<feature type="domain" description="PAC" evidence="7">
    <location>
        <begin position="917"/>
        <end position="969"/>
    </location>
</feature>
<feature type="domain" description="PAC" evidence="7">
    <location>
        <begin position="654"/>
        <end position="707"/>
    </location>
</feature>
<comment type="subcellular location">
    <subcellularLocation>
        <location evidence="2">Cell inner membrane</location>
    </subcellularLocation>
</comment>
<feature type="domain" description="EAL" evidence="8">
    <location>
        <begin position="1147"/>
        <end position="1401"/>
    </location>
</feature>
<dbReference type="EMBL" id="FOWP01000001">
    <property type="protein sequence ID" value="SFO70545.1"/>
    <property type="molecule type" value="Genomic_DNA"/>
</dbReference>
<protein>
    <recommendedName>
        <fullName evidence="3">cyclic-guanylate-specific phosphodiesterase</fullName>
        <ecNumber evidence="3">3.1.4.52</ecNumber>
    </recommendedName>
</protein>
<dbReference type="SMART" id="SM00091">
    <property type="entry name" value="PAS"/>
    <property type="match status" value="4"/>
</dbReference>
<dbReference type="SUPFAM" id="SSF141868">
    <property type="entry name" value="EAL domain-like"/>
    <property type="match status" value="1"/>
</dbReference>
<dbReference type="InterPro" id="IPR001633">
    <property type="entry name" value="EAL_dom"/>
</dbReference>
<dbReference type="NCBIfam" id="TIGR00229">
    <property type="entry name" value="sensory_box"/>
    <property type="match status" value="4"/>
</dbReference>
<dbReference type="CDD" id="cd01949">
    <property type="entry name" value="GGDEF"/>
    <property type="match status" value="1"/>
</dbReference>
<dbReference type="Pfam" id="PF13426">
    <property type="entry name" value="PAS_9"/>
    <property type="match status" value="1"/>
</dbReference>
<dbReference type="InterPro" id="IPR029787">
    <property type="entry name" value="Nucleotide_cyclase"/>
</dbReference>
<evidence type="ECO:0000259" key="8">
    <source>
        <dbReference type="PROSITE" id="PS50883"/>
    </source>
</evidence>
<evidence type="ECO:0000259" key="9">
    <source>
        <dbReference type="PROSITE" id="PS50887"/>
    </source>
</evidence>
<dbReference type="Gene3D" id="3.30.450.20">
    <property type="entry name" value="PAS domain"/>
    <property type="match status" value="5"/>
</dbReference>
<dbReference type="SUPFAM" id="SSF55785">
    <property type="entry name" value="PYP-like sensor domain (PAS domain)"/>
    <property type="match status" value="5"/>
</dbReference>
<feature type="domain" description="GGDEF" evidence="9">
    <location>
        <begin position="1001"/>
        <end position="1138"/>
    </location>
</feature>
<dbReference type="Pfam" id="PF00990">
    <property type="entry name" value="GGDEF"/>
    <property type="match status" value="1"/>
</dbReference>
<feature type="domain" description="PAS" evidence="6">
    <location>
        <begin position="575"/>
        <end position="651"/>
    </location>
</feature>
<feature type="domain" description="PAC" evidence="7">
    <location>
        <begin position="795"/>
        <end position="847"/>
    </location>
</feature>
<dbReference type="STRING" id="658457.SAMN05216601_101250"/>
<dbReference type="EC" id="3.1.4.52" evidence="3"/>
<dbReference type="InterPro" id="IPR035919">
    <property type="entry name" value="EAL_sf"/>
</dbReference>
<dbReference type="SMART" id="SM00052">
    <property type="entry name" value="EAL"/>
    <property type="match status" value="1"/>
</dbReference>
<accession>A0A1I5JCK0</accession>
<dbReference type="GO" id="GO:0071732">
    <property type="term" value="P:cellular response to nitric oxide"/>
    <property type="evidence" value="ECO:0007669"/>
    <property type="project" value="UniProtKB-ARBA"/>
</dbReference>
<evidence type="ECO:0000256" key="5">
    <source>
        <dbReference type="ARBA" id="ARBA00051114"/>
    </source>
</evidence>
<dbReference type="Gene3D" id="3.20.20.450">
    <property type="entry name" value="EAL domain"/>
    <property type="match status" value="1"/>
</dbReference>
<dbReference type="SUPFAM" id="SSF55073">
    <property type="entry name" value="Nucleotide cyclase"/>
    <property type="match status" value="1"/>
</dbReference>
<dbReference type="Pfam" id="PF00989">
    <property type="entry name" value="PAS"/>
    <property type="match status" value="1"/>
</dbReference>
<dbReference type="CDD" id="cd00130">
    <property type="entry name" value="PAS"/>
    <property type="match status" value="3"/>
</dbReference>
<dbReference type="Proteomes" id="UP000182400">
    <property type="component" value="Unassembled WGS sequence"/>
</dbReference>
<evidence type="ECO:0000259" key="6">
    <source>
        <dbReference type="PROSITE" id="PS50112"/>
    </source>
</evidence>
<dbReference type="InterPro" id="IPR000160">
    <property type="entry name" value="GGDEF_dom"/>
</dbReference>
<feature type="domain" description="PAS" evidence="6">
    <location>
        <begin position="844"/>
        <end position="889"/>
    </location>
</feature>
<dbReference type="CDD" id="cd01948">
    <property type="entry name" value="EAL"/>
    <property type="match status" value="1"/>
</dbReference>
<comment type="cofactor">
    <cofactor evidence="1">
        <name>Mg(2+)</name>
        <dbReference type="ChEBI" id="CHEBI:18420"/>
    </cofactor>
</comment>
<reference evidence="10 11" key="1">
    <citation type="submission" date="2016-10" db="EMBL/GenBank/DDBJ databases">
        <authorList>
            <person name="de Groot N.N."/>
        </authorList>
    </citation>
    <scope>NUCLEOTIDE SEQUENCE [LARGE SCALE GENOMIC DNA]</scope>
    <source>
        <strain evidence="10 11">CCUG 59231</strain>
    </source>
</reference>
<dbReference type="InterPro" id="IPR013767">
    <property type="entry name" value="PAS_fold"/>
</dbReference>
<organism evidence="10 11">
    <name type="scientific">Ectopseudomonas composti</name>
    <dbReference type="NCBI Taxonomy" id="658457"/>
    <lineage>
        <taxon>Bacteria</taxon>
        <taxon>Pseudomonadati</taxon>
        <taxon>Pseudomonadota</taxon>
        <taxon>Gammaproteobacteria</taxon>
        <taxon>Pseudomonadales</taxon>
        <taxon>Pseudomonadaceae</taxon>
        <taxon>Ectopseudomonas</taxon>
    </lineage>
</organism>
<evidence type="ECO:0000313" key="11">
    <source>
        <dbReference type="Proteomes" id="UP000182400"/>
    </source>
</evidence>
<gene>
    <name evidence="10" type="ORF">SAMN05216601_101250</name>
</gene>
<dbReference type="InterPro" id="IPR013655">
    <property type="entry name" value="PAS_fold_3"/>
</dbReference>
<dbReference type="Gene3D" id="3.30.70.270">
    <property type="match status" value="1"/>
</dbReference>
<dbReference type="PANTHER" id="PTHR44757">
    <property type="entry name" value="DIGUANYLATE CYCLASE DGCP"/>
    <property type="match status" value="1"/>
</dbReference>
<evidence type="ECO:0000313" key="10">
    <source>
        <dbReference type="EMBL" id="SFO70545.1"/>
    </source>
</evidence>
<dbReference type="FunFam" id="3.30.70.270:FF:000001">
    <property type="entry name" value="Diguanylate cyclase domain protein"/>
    <property type="match status" value="1"/>
</dbReference>
<dbReference type="InterPro" id="IPR035965">
    <property type="entry name" value="PAS-like_dom_sf"/>
</dbReference>
<dbReference type="SMART" id="SM00267">
    <property type="entry name" value="GGDEF"/>
    <property type="match status" value="1"/>
</dbReference>
<dbReference type="PROSITE" id="PS50883">
    <property type="entry name" value="EAL"/>
    <property type="match status" value="1"/>
</dbReference>
<dbReference type="RefSeq" id="WP_179571257.1">
    <property type="nucleotide sequence ID" value="NZ_FOWP01000001.1"/>
</dbReference>
<sequence>MSIPSSLPSSPSGEPRAPKRREALRRALVVLVLAILALLAWQLTQEYRQLLDSQKQLSQGYSAQLARHVSLNMRLKAQAGQAMLQSAAARDSSDDELVTLLRSIFPTLNSLAWLDTHGQLLADSASESRDLSFIRNQLQRSDSASYHFAFSAQDGGTLYLLLRQSDDSHRVLRMRTSALRSWLREQHQSEHRWLLEDVLSQRVIARADDLQQAGSIVTPVTAAEQAQSLELIALPGSDWQLRALFDADRVGNELMPTLAGKFLLFALCSLLTLLALYGLQREQRRLQRLNTESRRSLRQAASALGAVEERILVTQADGKLRYLNPQAEALFGLSSEAAWDVHLLDLLPDLDPLLLNSPQLTPDLGPELVRVEDDGRARLFAVTRSDISGVGRQAGYVWVLRDVTDEQQAMRVLQETRRRYQDIFEGTGVALCVLDLSGLRSVLLQHKLRDAAGLQRWLQADAGHQDLLLDQLHITEANQVALNLLGVKSTEQAWQQLIGNGPVQPDDLRYRLAVAVLEGPNLVELETQLVTAQGLQRHVWLVLRLPEMIQDYQAVTLSISDITSRKRIELSLIERERFWSEVVRSVPDLLYVHDMQNKQVLFSNHSLGLQLGYSKAELRGMREDFWEQVLHPDDAEYYWRIRNLQKVVGDGLLLESVLRWRHRNGQWHWFSIREQALARDERGRVSRLIGVAKDITEQIERNQSLRDSEQRYRLLAESISDMIVSTDSALNLNYVSPSVEPVLGYSADWVMSNSIFNLAANPQQLSGLNLLLERIRDALGERDRLNRLREELPDQLFVFDCMRSDGRKIPVELRLVLMWDESGRFEGILGVGRDISQQRRAEKDLRMAATVFEHSTAAILVTDPAGYIVQVNKAFSRISGYSAGQVLDQLPGMLTADRQQATHMQYILGQLNQRGSWEGEVWLKRKGGENFPAWVGITAVHDEEGDLVSYVCFFSDISERKASEQRIHRLAYYDALTHLPNRTLFQDRLHSTLQHADRHDEWVVLMFLDLDRFKPINDSLGHAAGDRMLKDVAVRLSACVDGDDTVARMGGDEFTLLLQPRATREGALNRAIHVAEQILSSLARPFVLEGREFFVTASIGIALAPQDGDELSQLMKNADTAMYHAKERGKNNFQFYQADMNASALERLELESDLRHAQEQGQFVLHYQPQFSGDGRRLTGVEALLRWNHPTRGLVPPNDFIPVLEELGLVVQVGEWVLEEACRQLKAWHEEKIRIPKVSVNLSARQFAEGDLTARISTIIARTSIPPACLEVELTESILMRDVASAMQTLADLKQLGLCIAVDDFGTGYSSLNYLKQFPIDVLKIDRSFVDGLPEGEQDAQIARAIIAMAHSLNLAVIAEGVESQEQLDFLREHDCDEVQGYLLGRPMPAQQLTAQFSGTALFMLD</sequence>
<dbReference type="Pfam" id="PF08447">
    <property type="entry name" value="PAS_3"/>
    <property type="match status" value="1"/>
</dbReference>
<name>A0A1I5JCK0_9GAMM</name>
<dbReference type="InterPro" id="IPR000700">
    <property type="entry name" value="PAS-assoc_C"/>
</dbReference>
<dbReference type="PROSITE" id="PS50112">
    <property type="entry name" value="PAS"/>
    <property type="match status" value="4"/>
</dbReference>
<keyword evidence="4" id="KW-0973">c-di-GMP</keyword>
<dbReference type="FunFam" id="3.20.20.450:FF:000001">
    <property type="entry name" value="Cyclic di-GMP phosphodiesterase yahA"/>
    <property type="match status" value="1"/>
</dbReference>
<dbReference type="InterPro" id="IPR043128">
    <property type="entry name" value="Rev_trsase/Diguanyl_cyclase"/>
</dbReference>
<comment type="catalytic activity">
    <reaction evidence="5">
        <text>3',3'-c-di-GMP + H2O = 5'-phosphoguanylyl(3'-&gt;5')guanosine + H(+)</text>
        <dbReference type="Rhea" id="RHEA:24902"/>
        <dbReference type="ChEBI" id="CHEBI:15377"/>
        <dbReference type="ChEBI" id="CHEBI:15378"/>
        <dbReference type="ChEBI" id="CHEBI:58754"/>
        <dbReference type="ChEBI" id="CHEBI:58805"/>
        <dbReference type="EC" id="3.1.4.52"/>
    </reaction>
    <physiologicalReaction direction="left-to-right" evidence="5">
        <dbReference type="Rhea" id="RHEA:24903"/>
    </physiologicalReaction>
</comment>
<dbReference type="GO" id="GO:0005886">
    <property type="term" value="C:plasma membrane"/>
    <property type="evidence" value="ECO:0007669"/>
    <property type="project" value="UniProtKB-SubCell"/>
</dbReference>
<dbReference type="PROSITE" id="PS50113">
    <property type="entry name" value="PAC"/>
    <property type="match status" value="3"/>
</dbReference>
<dbReference type="SMART" id="SM00086">
    <property type="entry name" value="PAC"/>
    <property type="match status" value="3"/>
</dbReference>